<protein>
    <submittedName>
        <fullName evidence="3">Uncharacterized protein LOC106013567</fullName>
    </submittedName>
</protein>
<dbReference type="GeneID" id="106013567"/>
<sequence length="124" mass="13656">MLSRLLDDNTSVATTVIPMNCKPAPNPPLKRQRKRRSQSDFSGPSPKHRFSDSDSSDRLGSVGSSVDLDLGPSISDQVMGVRMATPPNVVGVMAPTLGPSGHHHHHHHHCKQQQLIHHLQTTHW</sequence>
<dbReference type="RefSeq" id="XP_012945107.1">
    <property type="nucleotide sequence ID" value="XM_013089653.1"/>
</dbReference>
<evidence type="ECO:0000313" key="3">
    <source>
        <dbReference type="RefSeq" id="XP_012945107.1"/>
    </source>
</evidence>
<name>A0ABM1ACJ6_APLCA</name>
<keyword evidence="2" id="KW-1185">Reference proteome</keyword>
<evidence type="ECO:0000256" key="1">
    <source>
        <dbReference type="SAM" id="MobiDB-lite"/>
    </source>
</evidence>
<feature type="region of interest" description="Disordered" evidence="1">
    <location>
        <begin position="14"/>
        <end position="73"/>
    </location>
</feature>
<organism evidence="2 3">
    <name type="scientific">Aplysia californica</name>
    <name type="common">California sea hare</name>
    <dbReference type="NCBI Taxonomy" id="6500"/>
    <lineage>
        <taxon>Eukaryota</taxon>
        <taxon>Metazoa</taxon>
        <taxon>Spiralia</taxon>
        <taxon>Lophotrochozoa</taxon>
        <taxon>Mollusca</taxon>
        <taxon>Gastropoda</taxon>
        <taxon>Heterobranchia</taxon>
        <taxon>Euthyneura</taxon>
        <taxon>Tectipleura</taxon>
        <taxon>Aplysiida</taxon>
        <taxon>Aplysioidea</taxon>
        <taxon>Aplysiidae</taxon>
        <taxon>Aplysia</taxon>
    </lineage>
</organism>
<proteinExistence type="predicted"/>
<dbReference type="Proteomes" id="UP000694888">
    <property type="component" value="Unplaced"/>
</dbReference>
<accession>A0ABM1ACJ6</accession>
<evidence type="ECO:0000313" key="2">
    <source>
        <dbReference type="Proteomes" id="UP000694888"/>
    </source>
</evidence>
<reference evidence="3" key="1">
    <citation type="submission" date="2025-08" db="UniProtKB">
        <authorList>
            <consortium name="RefSeq"/>
        </authorList>
    </citation>
    <scope>IDENTIFICATION</scope>
</reference>
<gene>
    <name evidence="3" type="primary">LOC106013567</name>
</gene>